<evidence type="ECO:0000313" key="2">
    <source>
        <dbReference type="Proteomes" id="UP000824136"/>
    </source>
</evidence>
<dbReference type="Proteomes" id="UP000824136">
    <property type="component" value="Unassembled WGS sequence"/>
</dbReference>
<proteinExistence type="predicted"/>
<reference evidence="1" key="2">
    <citation type="journal article" date="2021" name="PeerJ">
        <title>Extensive microbial diversity within the chicken gut microbiome revealed by metagenomics and culture.</title>
        <authorList>
            <person name="Gilroy R."/>
            <person name="Ravi A."/>
            <person name="Getino M."/>
            <person name="Pursley I."/>
            <person name="Horton D.L."/>
            <person name="Alikhan N.F."/>
            <person name="Baker D."/>
            <person name="Gharbi K."/>
            <person name="Hall N."/>
            <person name="Watson M."/>
            <person name="Adriaenssens E.M."/>
            <person name="Foster-Nyarko E."/>
            <person name="Jarju S."/>
            <person name="Secka A."/>
            <person name="Antonio M."/>
            <person name="Oren A."/>
            <person name="Chaudhuri R.R."/>
            <person name="La Ragione R."/>
            <person name="Hildebrand F."/>
            <person name="Pallen M.J."/>
        </authorList>
    </citation>
    <scope>NUCLEOTIDE SEQUENCE</scope>
    <source>
        <strain evidence="1">CHK33-4379</strain>
    </source>
</reference>
<comment type="caution">
    <text evidence="1">The sequence shown here is derived from an EMBL/GenBank/DDBJ whole genome shotgun (WGS) entry which is preliminary data.</text>
</comment>
<sequence>MDIKNYKIVGVSVEVRLFGTKLPELFKGFETERAQKPEFVAELYSGEKLYQSCYGIEYTVAQGYVFGSRQQPRTRMLCSPEWDKIYIENCSCCEDGVMELFLVGFYTYMAGRGGILMHASLVEHMGSSIAFTADSGVGKTTQARLWERYMGAAILNGDKAYIQTPESEGKILAWGSPWKGSSPYAVNRCAPLKAIIVLEQAKSNSIRRLEPSEAVTKTLRHIFYPSWCEERTRSMLESADKLIAGVPVYLLGCLPDEEAVRITKKAVWGCLE</sequence>
<protein>
    <recommendedName>
        <fullName evidence="3">SynChlorMet cassette protein ScmC</fullName>
    </recommendedName>
</protein>
<reference evidence="1" key="1">
    <citation type="submission" date="2020-10" db="EMBL/GenBank/DDBJ databases">
        <authorList>
            <person name="Gilroy R."/>
        </authorList>
    </citation>
    <scope>NUCLEOTIDE SEQUENCE</scope>
    <source>
        <strain evidence="1">CHK33-4379</strain>
    </source>
</reference>
<accession>A0A9D1KKJ1</accession>
<evidence type="ECO:0000313" key="1">
    <source>
        <dbReference type="EMBL" id="HIT58447.1"/>
    </source>
</evidence>
<dbReference type="AlphaFoldDB" id="A0A9D1KKJ1"/>
<evidence type="ECO:0008006" key="3">
    <source>
        <dbReference type="Google" id="ProtNLM"/>
    </source>
</evidence>
<gene>
    <name evidence="1" type="ORF">IAC39_01815</name>
</gene>
<dbReference type="SUPFAM" id="SSF53795">
    <property type="entry name" value="PEP carboxykinase-like"/>
    <property type="match status" value="1"/>
</dbReference>
<organism evidence="1 2">
    <name type="scientific">Candidatus Faeciplasma pullistercoris</name>
    <dbReference type="NCBI Taxonomy" id="2840800"/>
    <lineage>
        <taxon>Bacteria</taxon>
        <taxon>Bacillati</taxon>
        <taxon>Bacillota</taxon>
        <taxon>Clostridia</taxon>
        <taxon>Eubacteriales</taxon>
        <taxon>Oscillospiraceae</taxon>
        <taxon>Oscillospiraceae incertae sedis</taxon>
        <taxon>Candidatus Faeciplasma</taxon>
    </lineage>
</organism>
<name>A0A9D1KKJ1_9FIRM</name>
<dbReference type="EMBL" id="DVLL01000008">
    <property type="protein sequence ID" value="HIT58447.1"/>
    <property type="molecule type" value="Genomic_DNA"/>
</dbReference>